<dbReference type="EMBL" id="KB822711">
    <property type="protein sequence ID" value="ETN45852.1"/>
    <property type="molecule type" value="Genomic_DNA"/>
</dbReference>
<dbReference type="Gene3D" id="1.10.510.10">
    <property type="entry name" value="Transferase(Phosphotransferase) domain 1"/>
    <property type="match status" value="1"/>
</dbReference>
<dbReference type="GO" id="GO:0004674">
    <property type="term" value="F:protein serine/threonine kinase activity"/>
    <property type="evidence" value="ECO:0007669"/>
    <property type="project" value="TreeGrafter"/>
</dbReference>
<feature type="compositionally biased region" description="Polar residues" evidence="1">
    <location>
        <begin position="215"/>
        <end position="227"/>
    </location>
</feature>
<dbReference type="RefSeq" id="XP_008710564.1">
    <property type="nucleotide sequence ID" value="XM_008712342.1"/>
</dbReference>
<dbReference type="GO" id="GO:0005524">
    <property type="term" value="F:ATP binding"/>
    <property type="evidence" value="ECO:0007669"/>
    <property type="project" value="InterPro"/>
</dbReference>
<dbReference type="AlphaFoldDB" id="W2SAX3"/>
<dbReference type="GO" id="GO:0005737">
    <property type="term" value="C:cytoplasm"/>
    <property type="evidence" value="ECO:0007669"/>
    <property type="project" value="TreeGrafter"/>
</dbReference>
<accession>W2SAX3</accession>
<dbReference type="GO" id="GO:0005634">
    <property type="term" value="C:nucleus"/>
    <property type="evidence" value="ECO:0007669"/>
    <property type="project" value="TreeGrafter"/>
</dbReference>
<dbReference type="PANTHER" id="PTHR44167:SF24">
    <property type="entry name" value="SERINE_THREONINE-PROTEIN KINASE CHK2"/>
    <property type="match status" value="1"/>
</dbReference>
<gene>
    <name evidence="3" type="ORF">HMPREF1541_00033</name>
</gene>
<feature type="region of interest" description="Disordered" evidence="1">
    <location>
        <begin position="213"/>
        <end position="246"/>
    </location>
</feature>
<dbReference type="eggNOG" id="KOG0589">
    <property type="taxonomic scope" value="Eukaryota"/>
</dbReference>
<protein>
    <recommendedName>
        <fullName evidence="2">Protein kinase domain-containing protein</fullName>
    </recommendedName>
</protein>
<dbReference type="InterPro" id="IPR011009">
    <property type="entry name" value="Kinase-like_dom_sf"/>
</dbReference>
<evidence type="ECO:0000313" key="4">
    <source>
        <dbReference type="Proteomes" id="UP000030752"/>
    </source>
</evidence>
<dbReference type="GO" id="GO:0044773">
    <property type="term" value="P:mitotic DNA damage checkpoint signaling"/>
    <property type="evidence" value="ECO:0007669"/>
    <property type="project" value="TreeGrafter"/>
</dbReference>
<dbReference type="InParanoid" id="W2SAX3"/>
<evidence type="ECO:0000313" key="3">
    <source>
        <dbReference type="EMBL" id="ETN45852.1"/>
    </source>
</evidence>
<dbReference type="VEuPathDB" id="FungiDB:HMPREF1541_00033"/>
<proteinExistence type="predicted"/>
<dbReference type="Pfam" id="PF00069">
    <property type="entry name" value="Pkinase"/>
    <property type="match status" value="1"/>
</dbReference>
<organism evidence="3 4">
    <name type="scientific">Cyphellophora europaea (strain CBS 101466)</name>
    <name type="common">Phialophora europaea</name>
    <dbReference type="NCBI Taxonomy" id="1220924"/>
    <lineage>
        <taxon>Eukaryota</taxon>
        <taxon>Fungi</taxon>
        <taxon>Dikarya</taxon>
        <taxon>Ascomycota</taxon>
        <taxon>Pezizomycotina</taxon>
        <taxon>Eurotiomycetes</taxon>
        <taxon>Chaetothyriomycetidae</taxon>
        <taxon>Chaetothyriales</taxon>
        <taxon>Cyphellophoraceae</taxon>
        <taxon>Cyphellophora</taxon>
    </lineage>
</organism>
<dbReference type="OrthoDB" id="4129984at2759"/>
<feature type="domain" description="Protein kinase" evidence="2">
    <location>
        <begin position="1"/>
        <end position="210"/>
    </location>
</feature>
<dbReference type="HOGENOM" id="CLU_1129015_0_0_1"/>
<sequence>MTQEHGQANHFRNVARALEHIIQYVDFFRDPGLIVVMEYAPRSLGQCEIMSDRECVTLLLHVLSGLAYLHGAAILHRDVTPDNILQTSINPPFWKLSDFGFSKKLKTGAVGTSTFCGSPLYVAPEVDGLPHSLYTEAVDLWSLGIVGVEYSVGFGNAIREKVPRKWHTAVRGRAKRSKLDPYLLEMLQTSPEKRPSASAISLKLKDRECYEENRAPTSSAMVRQASGTDLAEPSTLATSEDQPRNH</sequence>
<dbReference type="SUPFAM" id="SSF56112">
    <property type="entry name" value="Protein kinase-like (PK-like)"/>
    <property type="match status" value="1"/>
</dbReference>
<name>W2SAX3_CYPE1</name>
<reference evidence="3 4" key="1">
    <citation type="submission" date="2013-03" db="EMBL/GenBank/DDBJ databases">
        <title>The Genome Sequence of Phialophora europaea CBS 101466.</title>
        <authorList>
            <consortium name="The Broad Institute Genomics Platform"/>
            <person name="Cuomo C."/>
            <person name="de Hoog S."/>
            <person name="Gorbushina A."/>
            <person name="Walker B."/>
            <person name="Young S.K."/>
            <person name="Zeng Q."/>
            <person name="Gargeya S."/>
            <person name="Fitzgerald M."/>
            <person name="Haas B."/>
            <person name="Abouelleil A."/>
            <person name="Allen A.W."/>
            <person name="Alvarado L."/>
            <person name="Arachchi H.M."/>
            <person name="Berlin A.M."/>
            <person name="Chapman S.B."/>
            <person name="Gainer-Dewar J."/>
            <person name="Goldberg J."/>
            <person name="Griggs A."/>
            <person name="Gujja S."/>
            <person name="Hansen M."/>
            <person name="Howarth C."/>
            <person name="Imamovic A."/>
            <person name="Ireland A."/>
            <person name="Larimer J."/>
            <person name="McCowan C."/>
            <person name="Murphy C."/>
            <person name="Pearson M."/>
            <person name="Poon T.W."/>
            <person name="Priest M."/>
            <person name="Roberts A."/>
            <person name="Saif S."/>
            <person name="Shea T."/>
            <person name="Sisk P."/>
            <person name="Sykes S."/>
            <person name="Wortman J."/>
            <person name="Nusbaum C."/>
            <person name="Birren B."/>
        </authorList>
    </citation>
    <scope>NUCLEOTIDE SEQUENCE [LARGE SCALE GENOMIC DNA]</scope>
    <source>
        <strain evidence="3 4">CBS 101466</strain>
    </source>
</reference>
<dbReference type="PROSITE" id="PS50011">
    <property type="entry name" value="PROTEIN_KINASE_DOM"/>
    <property type="match status" value="1"/>
</dbReference>
<dbReference type="Proteomes" id="UP000030752">
    <property type="component" value="Unassembled WGS sequence"/>
</dbReference>
<evidence type="ECO:0000259" key="2">
    <source>
        <dbReference type="PROSITE" id="PS50011"/>
    </source>
</evidence>
<dbReference type="STRING" id="1220924.W2SAX3"/>
<keyword evidence="4" id="KW-1185">Reference proteome</keyword>
<evidence type="ECO:0000256" key="1">
    <source>
        <dbReference type="SAM" id="MobiDB-lite"/>
    </source>
</evidence>
<dbReference type="InterPro" id="IPR000719">
    <property type="entry name" value="Prot_kinase_dom"/>
</dbReference>
<dbReference type="PANTHER" id="PTHR44167">
    <property type="entry name" value="OVARIAN-SPECIFIC SERINE/THREONINE-PROTEIN KINASE LOK-RELATED"/>
    <property type="match status" value="1"/>
</dbReference>
<dbReference type="GeneID" id="19967372"/>